<dbReference type="InterPro" id="IPR015942">
    <property type="entry name" value="Asp/Glu/hydantoin_racemase"/>
</dbReference>
<organism evidence="1 2">
    <name type="scientific">Paenibacillus silvae</name>
    <dbReference type="NCBI Taxonomy" id="1325358"/>
    <lineage>
        <taxon>Bacteria</taxon>
        <taxon>Bacillati</taxon>
        <taxon>Bacillota</taxon>
        <taxon>Bacilli</taxon>
        <taxon>Bacillales</taxon>
        <taxon>Paenibacillaceae</taxon>
        <taxon>Paenibacillus</taxon>
    </lineage>
</organism>
<evidence type="ECO:0008006" key="3">
    <source>
        <dbReference type="Google" id="ProtNLM"/>
    </source>
</evidence>
<dbReference type="Proteomes" id="UP000249204">
    <property type="component" value="Unassembled WGS sequence"/>
</dbReference>
<reference evidence="1 2" key="1">
    <citation type="submission" date="2018-06" db="EMBL/GenBank/DDBJ databases">
        <title>Isolation of heavy metals resistant Paenibacillus silvae NC2 from Gold-Copper mine in ZiJin, China.</title>
        <authorList>
            <person name="Xu J."/>
            <person name="Mazhar H.S."/>
            <person name="Rensing C."/>
        </authorList>
    </citation>
    <scope>NUCLEOTIDE SEQUENCE [LARGE SCALE GENOMIC DNA]</scope>
    <source>
        <strain evidence="1 2">NC2</strain>
    </source>
</reference>
<gene>
    <name evidence="1" type="ORF">DN757_20980</name>
</gene>
<accession>A0A2W6NCL0</accession>
<evidence type="ECO:0000313" key="1">
    <source>
        <dbReference type="EMBL" id="PZT53732.1"/>
    </source>
</evidence>
<comment type="caution">
    <text evidence="1">The sequence shown here is derived from an EMBL/GenBank/DDBJ whole genome shotgun (WGS) entry which is preliminary data.</text>
</comment>
<dbReference type="Pfam" id="PF01177">
    <property type="entry name" value="Asp_Glu_race"/>
    <property type="match status" value="1"/>
</dbReference>
<dbReference type="GO" id="GO:0047661">
    <property type="term" value="F:amino-acid racemase activity"/>
    <property type="evidence" value="ECO:0007669"/>
    <property type="project" value="InterPro"/>
</dbReference>
<protein>
    <recommendedName>
        <fullName evidence="3">Asp/Glu/hydantoin racemase</fullName>
    </recommendedName>
</protein>
<proteinExistence type="predicted"/>
<sequence>MTTIACFHAHHSNIKLIEQALASYSVELVHYVDPGLDRLKHDEDFNSTLVREKVNQTLQWMSRCHADAILVTCTLFAAVLEQMQPLPIPVTGIDDSLLAMISRHPKQYLLAFTNPATVEPTMDRYREYLDRHGAEEDKPELESVLLPGLFDMVMRGDQDGYLAALEEALHQLALERKDTCLVAAQLSMAPAAEQASLSAGVTIYTPLSALGPTLEREIGIKPLNFGGMKS</sequence>
<evidence type="ECO:0000313" key="2">
    <source>
        <dbReference type="Proteomes" id="UP000249204"/>
    </source>
</evidence>
<name>A0A2W6NCL0_9BACL</name>
<dbReference type="RefSeq" id="WP_111272135.1">
    <property type="nucleotide sequence ID" value="NZ_QKWW01000063.1"/>
</dbReference>
<dbReference type="EMBL" id="QKWW01000063">
    <property type="protein sequence ID" value="PZT53732.1"/>
    <property type="molecule type" value="Genomic_DNA"/>
</dbReference>
<dbReference type="AlphaFoldDB" id="A0A2W6NCL0"/>